<dbReference type="EMBL" id="JAYKXP010000183">
    <property type="protein sequence ID" value="KAK7020660.1"/>
    <property type="molecule type" value="Genomic_DNA"/>
</dbReference>
<protein>
    <submittedName>
        <fullName evidence="1">Uncharacterized protein</fullName>
    </submittedName>
</protein>
<organism evidence="1 2">
    <name type="scientific">Paramarasmius palmivorus</name>
    <dbReference type="NCBI Taxonomy" id="297713"/>
    <lineage>
        <taxon>Eukaryota</taxon>
        <taxon>Fungi</taxon>
        <taxon>Dikarya</taxon>
        <taxon>Basidiomycota</taxon>
        <taxon>Agaricomycotina</taxon>
        <taxon>Agaricomycetes</taxon>
        <taxon>Agaricomycetidae</taxon>
        <taxon>Agaricales</taxon>
        <taxon>Marasmiineae</taxon>
        <taxon>Marasmiaceae</taxon>
        <taxon>Paramarasmius</taxon>
    </lineage>
</organism>
<name>A0AAW0B6V9_9AGAR</name>
<evidence type="ECO:0000313" key="1">
    <source>
        <dbReference type="EMBL" id="KAK7020660.1"/>
    </source>
</evidence>
<proteinExistence type="predicted"/>
<gene>
    <name evidence="1" type="ORF">VNI00_017650</name>
</gene>
<reference evidence="1 2" key="1">
    <citation type="submission" date="2024-01" db="EMBL/GenBank/DDBJ databases">
        <title>A draft genome for a cacao thread blight-causing isolate of Paramarasmius palmivorus.</title>
        <authorList>
            <person name="Baruah I.K."/>
            <person name="Bukari Y."/>
            <person name="Amoako-Attah I."/>
            <person name="Meinhardt L.W."/>
            <person name="Bailey B.A."/>
            <person name="Cohen S.P."/>
        </authorList>
    </citation>
    <scope>NUCLEOTIDE SEQUENCE [LARGE SCALE GENOMIC DNA]</scope>
    <source>
        <strain evidence="1 2">GH-12</strain>
    </source>
</reference>
<accession>A0AAW0B6V9</accession>
<keyword evidence="2" id="KW-1185">Reference proteome</keyword>
<comment type="caution">
    <text evidence="1">The sequence shown here is derived from an EMBL/GenBank/DDBJ whole genome shotgun (WGS) entry which is preliminary data.</text>
</comment>
<dbReference type="AlphaFoldDB" id="A0AAW0B6V9"/>
<evidence type="ECO:0000313" key="2">
    <source>
        <dbReference type="Proteomes" id="UP001383192"/>
    </source>
</evidence>
<dbReference type="Proteomes" id="UP001383192">
    <property type="component" value="Unassembled WGS sequence"/>
</dbReference>
<sequence>MGSYKQIRNQSYPVLKEVTEDNFDHAFDMIRPIIQGVSDVDRGITEDELQRTMDFVAHVTLTQTDPEMVQSVKARLPEGILARQDILLEDEIDKAVAPGDEEARIVLRELNAQKPIHTMYNGPLSMSNEMVNGYTGIVKRGFLGMSLAT</sequence>